<accession>A0A9P9BHX7</accession>
<organism evidence="1 2">
    <name type="scientific">Microdochium trichocladiopsis</name>
    <dbReference type="NCBI Taxonomy" id="1682393"/>
    <lineage>
        <taxon>Eukaryota</taxon>
        <taxon>Fungi</taxon>
        <taxon>Dikarya</taxon>
        <taxon>Ascomycota</taxon>
        <taxon>Pezizomycotina</taxon>
        <taxon>Sordariomycetes</taxon>
        <taxon>Xylariomycetidae</taxon>
        <taxon>Xylariales</taxon>
        <taxon>Microdochiaceae</taxon>
        <taxon>Microdochium</taxon>
    </lineage>
</organism>
<sequence>MESLAPAMSTLLFLDQNTPATSRQSSSVPSSAGQVIVNGVSLGQTDIMSLQALVGVVMPGSYWYDRRSGAYGVLQGPCSGCLSPGLPLGGGQLAPDASGNTGTGVFINGRQIHSVDVAGLQRAGVVVMPGRWWVNADGSYGAEGNPVVLGRLNLHASADAGGGTGGSHSWSTSMGHYGGSDGQGFSYVGGPGWSYYSG</sequence>
<dbReference type="EMBL" id="JAGTJQ010000018">
    <property type="protein sequence ID" value="KAH7009345.1"/>
    <property type="molecule type" value="Genomic_DNA"/>
</dbReference>
<evidence type="ECO:0000313" key="2">
    <source>
        <dbReference type="Proteomes" id="UP000756346"/>
    </source>
</evidence>
<reference evidence="1" key="1">
    <citation type="journal article" date="2021" name="Nat. Commun.">
        <title>Genetic determinants of endophytism in the Arabidopsis root mycobiome.</title>
        <authorList>
            <person name="Mesny F."/>
            <person name="Miyauchi S."/>
            <person name="Thiergart T."/>
            <person name="Pickel B."/>
            <person name="Atanasova L."/>
            <person name="Karlsson M."/>
            <person name="Huettel B."/>
            <person name="Barry K.W."/>
            <person name="Haridas S."/>
            <person name="Chen C."/>
            <person name="Bauer D."/>
            <person name="Andreopoulos W."/>
            <person name="Pangilinan J."/>
            <person name="LaButti K."/>
            <person name="Riley R."/>
            <person name="Lipzen A."/>
            <person name="Clum A."/>
            <person name="Drula E."/>
            <person name="Henrissat B."/>
            <person name="Kohler A."/>
            <person name="Grigoriev I.V."/>
            <person name="Martin F.M."/>
            <person name="Hacquard S."/>
        </authorList>
    </citation>
    <scope>NUCLEOTIDE SEQUENCE</scope>
    <source>
        <strain evidence="1">MPI-CAGE-CH-0230</strain>
    </source>
</reference>
<dbReference type="Proteomes" id="UP000756346">
    <property type="component" value="Unassembled WGS sequence"/>
</dbReference>
<evidence type="ECO:0000313" key="1">
    <source>
        <dbReference type="EMBL" id="KAH7009345.1"/>
    </source>
</evidence>
<comment type="caution">
    <text evidence="1">The sequence shown here is derived from an EMBL/GenBank/DDBJ whole genome shotgun (WGS) entry which is preliminary data.</text>
</comment>
<dbReference type="RefSeq" id="XP_046003973.1">
    <property type="nucleotide sequence ID" value="XM_046163058.1"/>
</dbReference>
<dbReference type="OrthoDB" id="5239817at2759"/>
<name>A0A9P9BHX7_9PEZI</name>
<dbReference type="AlphaFoldDB" id="A0A9P9BHX7"/>
<keyword evidence="2" id="KW-1185">Reference proteome</keyword>
<dbReference type="GeneID" id="70192604"/>
<protein>
    <submittedName>
        <fullName evidence="1">Uncharacterized protein</fullName>
    </submittedName>
</protein>
<gene>
    <name evidence="1" type="ORF">B0I36DRAFT_58683</name>
</gene>
<proteinExistence type="predicted"/>